<feature type="domain" description="GST N-terminal" evidence="1">
    <location>
        <begin position="18"/>
        <end position="98"/>
    </location>
</feature>
<evidence type="ECO:0008006" key="5">
    <source>
        <dbReference type="Google" id="ProtNLM"/>
    </source>
</evidence>
<keyword evidence="4" id="KW-1185">Reference proteome</keyword>
<dbReference type="SUPFAM" id="SSF52833">
    <property type="entry name" value="Thioredoxin-like"/>
    <property type="match status" value="1"/>
</dbReference>
<sequence>MITVYDVGPSYFPEHLGGSYQTRKVIFSLNYKKLPFKVSILAVNEIERTAKSIGAPPTTTNPDGSPKYTSPFIQDSSTGISISDSLLIAEYLDKAYPLTPKLVPEGTLVLQAVFADTVTAKANALTSVFVPKFPEWFAPEFLAEIEKVMGPPKLLSQEETREVWANGKKSFDELLGAYEGAGAGTFVMGGDNPVFADLALAAMISNVKIMFGNESEEWKNVSGWVGGRLGKVVEETLKYERIIG</sequence>
<dbReference type="GeneID" id="66075578"/>
<dbReference type="RefSeq" id="XP_043012272.1">
    <property type="nucleotide sequence ID" value="XM_043151179.1"/>
</dbReference>
<gene>
    <name evidence="3" type="ORF">E1B28_006502</name>
</gene>
<organism evidence="3 4">
    <name type="scientific">Marasmius oreades</name>
    <name type="common">fairy-ring Marasmius</name>
    <dbReference type="NCBI Taxonomy" id="181124"/>
    <lineage>
        <taxon>Eukaryota</taxon>
        <taxon>Fungi</taxon>
        <taxon>Dikarya</taxon>
        <taxon>Basidiomycota</taxon>
        <taxon>Agaricomycotina</taxon>
        <taxon>Agaricomycetes</taxon>
        <taxon>Agaricomycetidae</taxon>
        <taxon>Agaricales</taxon>
        <taxon>Marasmiineae</taxon>
        <taxon>Marasmiaceae</taxon>
        <taxon>Marasmius</taxon>
    </lineage>
</organism>
<name>A0A9P7S5N2_9AGAR</name>
<evidence type="ECO:0000313" key="4">
    <source>
        <dbReference type="Proteomes" id="UP001049176"/>
    </source>
</evidence>
<reference evidence="3" key="1">
    <citation type="journal article" date="2021" name="Genome Biol. Evol.">
        <title>The assembled and annotated genome of the fairy-ring fungus Marasmius oreades.</title>
        <authorList>
            <person name="Hiltunen M."/>
            <person name="Ament-Velasquez S.L."/>
            <person name="Johannesson H."/>
        </authorList>
    </citation>
    <scope>NUCLEOTIDE SEQUENCE</scope>
    <source>
        <strain evidence="3">03SP1</strain>
    </source>
</reference>
<dbReference type="Gene3D" id="3.40.30.10">
    <property type="entry name" value="Glutaredoxin"/>
    <property type="match status" value="1"/>
</dbReference>
<evidence type="ECO:0000259" key="2">
    <source>
        <dbReference type="Pfam" id="PF22041"/>
    </source>
</evidence>
<dbReference type="AlphaFoldDB" id="A0A9P7S5N2"/>
<dbReference type="Proteomes" id="UP001049176">
    <property type="component" value="Chromosome 3"/>
</dbReference>
<evidence type="ECO:0000259" key="1">
    <source>
        <dbReference type="Pfam" id="PF13417"/>
    </source>
</evidence>
<evidence type="ECO:0000313" key="3">
    <source>
        <dbReference type="EMBL" id="KAG7095802.1"/>
    </source>
</evidence>
<protein>
    <recommendedName>
        <fullName evidence="5">GST N-terminal domain-containing protein</fullName>
    </recommendedName>
</protein>
<accession>A0A9P7S5N2</accession>
<dbReference type="EMBL" id="CM032183">
    <property type="protein sequence ID" value="KAG7095802.1"/>
    <property type="molecule type" value="Genomic_DNA"/>
</dbReference>
<dbReference type="InterPro" id="IPR036249">
    <property type="entry name" value="Thioredoxin-like_sf"/>
</dbReference>
<dbReference type="Pfam" id="PF22041">
    <property type="entry name" value="GST_C_7"/>
    <property type="match status" value="1"/>
</dbReference>
<proteinExistence type="predicted"/>
<feature type="domain" description="Glutathione S-transferase UstS-like C-terminal" evidence="2">
    <location>
        <begin position="110"/>
        <end position="239"/>
    </location>
</feature>
<dbReference type="Gene3D" id="1.20.1050.10">
    <property type="match status" value="1"/>
</dbReference>
<dbReference type="InterPro" id="IPR004045">
    <property type="entry name" value="Glutathione_S-Trfase_N"/>
</dbReference>
<dbReference type="InterPro" id="IPR036282">
    <property type="entry name" value="Glutathione-S-Trfase_C_sf"/>
</dbReference>
<dbReference type="CDD" id="cd00299">
    <property type="entry name" value="GST_C_family"/>
    <property type="match status" value="1"/>
</dbReference>
<comment type="caution">
    <text evidence="3">The sequence shown here is derived from an EMBL/GenBank/DDBJ whole genome shotgun (WGS) entry which is preliminary data.</text>
</comment>
<dbReference type="SUPFAM" id="SSF47616">
    <property type="entry name" value="GST C-terminal domain-like"/>
    <property type="match status" value="1"/>
</dbReference>
<dbReference type="InterPro" id="IPR054416">
    <property type="entry name" value="GST_UstS-like_C"/>
</dbReference>
<dbReference type="KEGG" id="more:E1B28_006502"/>
<dbReference type="OrthoDB" id="4951845at2759"/>
<dbReference type="Pfam" id="PF13417">
    <property type="entry name" value="GST_N_3"/>
    <property type="match status" value="1"/>
</dbReference>